<sequence>MFSWIGRKATKVKLKYCINANCYI</sequence>
<dbReference type="Proteomes" id="UP000030742">
    <property type="component" value="Unassembled WGS sequence"/>
</dbReference>
<proteinExistence type="predicted"/>
<dbReference type="AlphaFoldDB" id="U4UQ42"/>
<gene>
    <name evidence="1" type="ORF">D910_09465</name>
</gene>
<accession>U4UQ42</accession>
<evidence type="ECO:0000313" key="1">
    <source>
        <dbReference type="EMBL" id="ERL92145.1"/>
    </source>
</evidence>
<protein>
    <submittedName>
        <fullName evidence="1">Uncharacterized protein</fullName>
    </submittedName>
</protein>
<reference evidence="1 2" key="1">
    <citation type="journal article" date="2013" name="Genome Biol.">
        <title>Draft genome of the mountain pine beetle, Dendroctonus ponderosae Hopkins, a major forest pest.</title>
        <authorList>
            <person name="Keeling C.I."/>
            <person name="Yuen M.M."/>
            <person name="Liao N.Y."/>
            <person name="Docking T.R."/>
            <person name="Chan S.K."/>
            <person name="Taylor G.A."/>
            <person name="Palmquist D.L."/>
            <person name="Jackman S.D."/>
            <person name="Nguyen A."/>
            <person name="Li M."/>
            <person name="Henderson H."/>
            <person name="Janes J.K."/>
            <person name="Zhao Y."/>
            <person name="Pandoh P."/>
            <person name="Moore R."/>
            <person name="Sperling F.A."/>
            <person name="Huber D.P."/>
            <person name="Birol I."/>
            <person name="Jones S.J."/>
            <person name="Bohlmann J."/>
        </authorList>
    </citation>
    <scope>NUCLEOTIDE SEQUENCE</scope>
</reference>
<organism evidence="1 2">
    <name type="scientific">Dendroctonus ponderosae</name>
    <name type="common">Mountain pine beetle</name>
    <dbReference type="NCBI Taxonomy" id="77166"/>
    <lineage>
        <taxon>Eukaryota</taxon>
        <taxon>Metazoa</taxon>
        <taxon>Ecdysozoa</taxon>
        <taxon>Arthropoda</taxon>
        <taxon>Hexapoda</taxon>
        <taxon>Insecta</taxon>
        <taxon>Pterygota</taxon>
        <taxon>Neoptera</taxon>
        <taxon>Endopterygota</taxon>
        <taxon>Coleoptera</taxon>
        <taxon>Polyphaga</taxon>
        <taxon>Cucujiformia</taxon>
        <taxon>Curculionidae</taxon>
        <taxon>Scolytinae</taxon>
        <taxon>Dendroctonus</taxon>
    </lineage>
</organism>
<evidence type="ECO:0000313" key="2">
    <source>
        <dbReference type="Proteomes" id="UP000030742"/>
    </source>
</evidence>
<dbReference type="EMBL" id="KB632311">
    <property type="protein sequence ID" value="ERL92145.1"/>
    <property type="molecule type" value="Genomic_DNA"/>
</dbReference>
<name>U4UQ42_DENPD</name>